<evidence type="ECO:0000256" key="1">
    <source>
        <dbReference type="ARBA" id="ARBA00009809"/>
    </source>
</evidence>
<dbReference type="EC" id="3.2.1.23" evidence="5"/>
<dbReference type="InterPro" id="IPR008979">
    <property type="entry name" value="Galactose-bd-like_sf"/>
</dbReference>
<name>A0A9P0L899_ACAOB</name>
<evidence type="ECO:0000256" key="4">
    <source>
        <dbReference type="PIRSR" id="PIRSR006336-1"/>
    </source>
</evidence>
<dbReference type="AlphaFoldDB" id="A0A9P0L899"/>
<dbReference type="SUPFAM" id="SSF49785">
    <property type="entry name" value="Galactose-binding domain-like"/>
    <property type="match status" value="1"/>
</dbReference>
<dbReference type="Gene3D" id="2.60.120.260">
    <property type="entry name" value="Galactose-binding domain-like"/>
    <property type="match status" value="2"/>
</dbReference>
<dbReference type="InterPro" id="IPR001944">
    <property type="entry name" value="Glycoside_Hdrlase_35"/>
</dbReference>
<reference evidence="10" key="1">
    <citation type="submission" date="2022-03" db="EMBL/GenBank/DDBJ databases">
        <authorList>
            <person name="Sayadi A."/>
        </authorList>
    </citation>
    <scope>NUCLEOTIDE SEQUENCE</scope>
</reference>
<dbReference type="Proteomes" id="UP001152888">
    <property type="component" value="Unassembled WGS sequence"/>
</dbReference>
<dbReference type="InterPro" id="IPR048912">
    <property type="entry name" value="BetaGal1-like_ABD1"/>
</dbReference>
<organism evidence="10 11">
    <name type="scientific">Acanthoscelides obtectus</name>
    <name type="common">Bean weevil</name>
    <name type="synonym">Bruchus obtectus</name>
    <dbReference type="NCBI Taxonomy" id="200917"/>
    <lineage>
        <taxon>Eukaryota</taxon>
        <taxon>Metazoa</taxon>
        <taxon>Ecdysozoa</taxon>
        <taxon>Arthropoda</taxon>
        <taxon>Hexapoda</taxon>
        <taxon>Insecta</taxon>
        <taxon>Pterygota</taxon>
        <taxon>Neoptera</taxon>
        <taxon>Endopterygota</taxon>
        <taxon>Coleoptera</taxon>
        <taxon>Polyphaga</taxon>
        <taxon>Cucujiformia</taxon>
        <taxon>Chrysomeloidea</taxon>
        <taxon>Chrysomelidae</taxon>
        <taxon>Bruchinae</taxon>
        <taxon>Bruchini</taxon>
        <taxon>Acanthoscelides</taxon>
    </lineage>
</organism>
<dbReference type="PRINTS" id="PR00742">
    <property type="entry name" value="GLHYDRLASE35"/>
</dbReference>
<evidence type="ECO:0000313" key="11">
    <source>
        <dbReference type="Proteomes" id="UP001152888"/>
    </source>
</evidence>
<evidence type="ECO:0000259" key="7">
    <source>
        <dbReference type="Pfam" id="PF01301"/>
    </source>
</evidence>
<dbReference type="Gene3D" id="3.20.20.80">
    <property type="entry name" value="Glycosidases"/>
    <property type="match status" value="1"/>
</dbReference>
<feature type="domain" description="Beta-galactosidase 1-like first all-beta" evidence="8">
    <location>
        <begin position="446"/>
        <end position="563"/>
    </location>
</feature>
<comment type="catalytic activity">
    <reaction evidence="5">
        <text>Hydrolysis of terminal non-reducing beta-D-galactose residues in beta-D-galactosides.</text>
        <dbReference type="EC" id="3.2.1.23"/>
    </reaction>
</comment>
<evidence type="ECO:0000256" key="3">
    <source>
        <dbReference type="ARBA" id="ARBA00023295"/>
    </source>
</evidence>
<dbReference type="Pfam" id="PF21467">
    <property type="entry name" value="BetaGal_gal-bd"/>
    <property type="match status" value="1"/>
</dbReference>
<feature type="domain" description="Beta-galactosidase galactose-binding" evidence="9">
    <location>
        <begin position="585"/>
        <end position="644"/>
    </location>
</feature>
<keyword evidence="2 5" id="KW-0378">Hydrolase</keyword>
<dbReference type="OrthoDB" id="1657402at2759"/>
<dbReference type="PANTHER" id="PTHR23421">
    <property type="entry name" value="BETA-GALACTOSIDASE RELATED"/>
    <property type="match status" value="1"/>
</dbReference>
<keyword evidence="3 5" id="KW-0326">Glycosidase</keyword>
<accession>A0A9P0L899</accession>
<evidence type="ECO:0000256" key="6">
    <source>
        <dbReference type="RuleBase" id="RU003679"/>
    </source>
</evidence>
<dbReference type="FunFam" id="2.60.120.260:FF:000049">
    <property type="entry name" value="Beta-galactosidase"/>
    <property type="match status" value="1"/>
</dbReference>
<dbReference type="InterPro" id="IPR031330">
    <property type="entry name" value="Gly_Hdrlase_35_cat"/>
</dbReference>
<protein>
    <recommendedName>
        <fullName evidence="5">Beta-galactosidase</fullName>
        <ecNumber evidence="5">3.2.1.23</ecNumber>
    </recommendedName>
</protein>
<comment type="caution">
    <text evidence="10">The sequence shown here is derived from an EMBL/GenBank/DDBJ whole genome shotgun (WGS) entry which is preliminary data.</text>
</comment>
<feature type="active site" description="Nucleophile" evidence="4">
    <location>
        <position position="291"/>
    </location>
</feature>
<dbReference type="InterPro" id="IPR019801">
    <property type="entry name" value="Glyco_hydro_35_CS"/>
</dbReference>
<dbReference type="SUPFAM" id="SSF51445">
    <property type="entry name" value="(Trans)glycosidases"/>
    <property type="match status" value="1"/>
</dbReference>
<dbReference type="Pfam" id="PF01301">
    <property type="entry name" value="Glyco_hydro_35"/>
    <property type="match status" value="1"/>
</dbReference>
<dbReference type="InterPro" id="IPR026283">
    <property type="entry name" value="B-gal_1-like"/>
</dbReference>
<comment type="similarity">
    <text evidence="1 6">Belongs to the glycosyl hydrolase 35 family.</text>
</comment>
<feature type="domain" description="Glycoside hydrolase 35 catalytic" evidence="7">
    <location>
        <begin position="60"/>
        <end position="387"/>
    </location>
</feature>
<evidence type="ECO:0000313" key="10">
    <source>
        <dbReference type="EMBL" id="CAH1992921.1"/>
    </source>
</evidence>
<dbReference type="InterPro" id="IPR017853">
    <property type="entry name" value="GH"/>
</dbReference>
<dbReference type="GO" id="GO:0005975">
    <property type="term" value="P:carbohydrate metabolic process"/>
    <property type="evidence" value="ECO:0007669"/>
    <property type="project" value="InterPro"/>
</dbReference>
<feature type="active site" description="Proton donor" evidence="4">
    <location>
        <position position="214"/>
    </location>
</feature>
<dbReference type="Pfam" id="PF21317">
    <property type="entry name" value="BetaGal_ABD_1"/>
    <property type="match status" value="1"/>
</dbReference>
<dbReference type="GO" id="GO:0004565">
    <property type="term" value="F:beta-galactosidase activity"/>
    <property type="evidence" value="ECO:0007669"/>
    <property type="project" value="UniProtKB-EC"/>
</dbReference>
<proteinExistence type="inferred from homology"/>
<evidence type="ECO:0000259" key="8">
    <source>
        <dbReference type="Pfam" id="PF21317"/>
    </source>
</evidence>
<evidence type="ECO:0000256" key="5">
    <source>
        <dbReference type="RuleBase" id="RU000675"/>
    </source>
</evidence>
<dbReference type="EMBL" id="CAKOFQ010007159">
    <property type="protein sequence ID" value="CAH1992921.1"/>
    <property type="molecule type" value="Genomic_DNA"/>
</dbReference>
<sequence length="669" mass="76394">MTIIDTGVLNATAPIGAAGFTLSKLLPTNFSNAVVDLPTNYQYFTQGGIRSGLSADGSRFKLNGKEVFIYSGAFHYFRVPRQYWRDRLRKMRAAGLNTVETYVPWNLHEPRSGHYDFGDGRNDMSDFLHLQEFMKVAQEEDLFVIARSGPFICAEFEFGGLPSWLLRESDIEVRTSNPTYMKYVTRFFNVLMPILAALQFTRGGPIIAFQVENEYSISGKHDLEYLKLLRNLILSHGIKELLVTSDNPRYGTYGSLPDLFLMTGNFDDHIEGNLIMIQKNNRPNRPIMVMEYWGGWMDFWGDNHTEKGASLYRYNYEHILKHPASVNVYMFVGGTNFGFLNGAQNFKYDDWNTDYHSVTSSYDYLSPISESGDVTEKYWITKELLEKYNPIKTKLPPVPANPEKIIYPNVKMTQQLYLDDLLKTVKPISSKNVVPMEFLDINGNSGQSYGYIVYRKTNVNIPANGSLLIEGRICDTAMVLVDGVLVSPWLEKSADLNKFGTSNILNSYITLSGKEVINATIDIVVENWGRVNVGTYKQLKGLWQGQVKLNKKYLYNWGIYPLEFKGEWTRRLRNWHLKNTGSPGPILYRGYLQIDGTPQDTFVHMEKWVKGIVIVNGFVIGRYAHMGPVQTLYLPATVLMSGSNTIDVFEHYKGIGDVEFSDKHVYHQY</sequence>
<keyword evidence="11" id="KW-1185">Reference proteome</keyword>
<dbReference type="InterPro" id="IPR048913">
    <property type="entry name" value="BetaGal_gal-bd"/>
</dbReference>
<dbReference type="PROSITE" id="PS01182">
    <property type="entry name" value="GLYCOSYL_HYDROL_F35"/>
    <property type="match status" value="1"/>
</dbReference>
<gene>
    <name evidence="10" type="ORF">ACAOBT_LOCUS21173</name>
</gene>
<evidence type="ECO:0000256" key="2">
    <source>
        <dbReference type="ARBA" id="ARBA00022801"/>
    </source>
</evidence>
<evidence type="ECO:0000259" key="9">
    <source>
        <dbReference type="Pfam" id="PF21467"/>
    </source>
</evidence>
<dbReference type="PIRSF" id="PIRSF006336">
    <property type="entry name" value="B-gal"/>
    <property type="match status" value="1"/>
</dbReference>